<sequence>MHGGRPAGSAEPLTYEDLLDPGNAQRFSGEVFADDLIDDGNSMRSAATPEECEEAWGDGPPYDEDFNPEWLWVVLSRNEACSLGSVGGVEPSRFVVYSAYQTAEMILSSNQMLVMLDIGPIIVSQGVNPRSDTLTIDVACVELADEVTCETSDGDGETRTLENWQNAVVLVTVNLEESTGFGDDHAAHSGLYISSDLHAGGDTAPPSPAPPVNQLLDFRCDKATYVSRPLGCVFHEFVPELVFDATETSTYEEAALHIQDALYAPERTVPNTGVRMPGRQDLDEPLRRNFYGNRSRTIVQNKCQELWPGYPAQGLECDEYPFASTYQNANYGPYSVRAIPALQNFDAGQVINALYRDQRLLDGDDFFVDVFGEEPNPGELTAEVTTAQHGYCYFETVGGAQFWYFSGPGETSGYYCYDGAQGQVSAENWLPSPDAEMVSALELRTSNEVHGLDDATTDCDPGTCNAALDTDDFTVTPLLGSESLPQMCVRASFDADYEAGLVQRWTEACIQPQGDAVRSQTNRVIGTTTPPR</sequence>
<dbReference type="InterPro" id="IPR029476">
    <property type="entry name" value="DNase_NucA_NucB"/>
</dbReference>
<dbReference type="Proteomes" id="UP000182977">
    <property type="component" value="Chromosome I"/>
</dbReference>
<dbReference type="EMBL" id="LT629791">
    <property type="protein sequence ID" value="SDU77101.1"/>
    <property type="molecule type" value="Genomic_DNA"/>
</dbReference>
<proteinExistence type="predicted"/>
<gene>
    <name evidence="2" type="ORF">SAMN04488563_5419</name>
</gene>
<keyword evidence="3" id="KW-1185">Reference proteome</keyword>
<accession>A0A1H2L950</accession>
<feature type="domain" description="Deoxyribonuclease NucA/NucB" evidence="1">
    <location>
        <begin position="298"/>
        <end position="368"/>
    </location>
</feature>
<dbReference type="Pfam" id="PF14040">
    <property type="entry name" value="DNase_NucA_NucB"/>
    <property type="match status" value="1"/>
</dbReference>
<evidence type="ECO:0000259" key="1">
    <source>
        <dbReference type="Pfam" id="PF14040"/>
    </source>
</evidence>
<dbReference type="STRING" id="419479.SAMN04488563_5419"/>
<organism evidence="2 3">
    <name type="scientific">Jiangella alkaliphila</name>
    <dbReference type="NCBI Taxonomy" id="419479"/>
    <lineage>
        <taxon>Bacteria</taxon>
        <taxon>Bacillati</taxon>
        <taxon>Actinomycetota</taxon>
        <taxon>Actinomycetes</taxon>
        <taxon>Jiangellales</taxon>
        <taxon>Jiangellaceae</taxon>
        <taxon>Jiangella</taxon>
    </lineage>
</organism>
<evidence type="ECO:0000313" key="3">
    <source>
        <dbReference type="Proteomes" id="UP000182977"/>
    </source>
</evidence>
<reference evidence="3" key="1">
    <citation type="submission" date="2016-10" db="EMBL/GenBank/DDBJ databases">
        <authorList>
            <person name="Varghese N."/>
            <person name="Submissions S."/>
        </authorList>
    </citation>
    <scope>NUCLEOTIDE SEQUENCE [LARGE SCALE GENOMIC DNA]</scope>
    <source>
        <strain evidence="3">DSM 45079</strain>
    </source>
</reference>
<dbReference type="AlphaFoldDB" id="A0A1H2L950"/>
<protein>
    <submittedName>
        <fullName evidence="2">Deoxyribonuclease NucA/NucB</fullName>
    </submittedName>
</protein>
<evidence type="ECO:0000313" key="2">
    <source>
        <dbReference type="EMBL" id="SDU77101.1"/>
    </source>
</evidence>
<name>A0A1H2L950_9ACTN</name>